<keyword evidence="2" id="KW-0418">Kinase</keyword>
<dbReference type="InterPro" id="IPR052898">
    <property type="entry name" value="ACAD10-like"/>
</dbReference>
<dbReference type="GO" id="GO:0016301">
    <property type="term" value="F:kinase activity"/>
    <property type="evidence" value="ECO:0007669"/>
    <property type="project" value="UniProtKB-KW"/>
</dbReference>
<protein>
    <submittedName>
        <fullName evidence="2">Predicted kinase, aminoglycoside phosphotransferase (APT) family</fullName>
    </submittedName>
</protein>
<dbReference type="Gene3D" id="3.90.1200.10">
    <property type="match status" value="1"/>
</dbReference>
<evidence type="ECO:0000313" key="2">
    <source>
        <dbReference type="EMBL" id="SHG45802.1"/>
    </source>
</evidence>
<dbReference type="STRING" id="490188.SAMN04488068_0279"/>
<dbReference type="PANTHER" id="PTHR47829:SF1">
    <property type="entry name" value="HAD FAMILY PHOSPHATASE"/>
    <property type="match status" value="1"/>
</dbReference>
<evidence type="ECO:0000313" key="3">
    <source>
        <dbReference type="Proteomes" id="UP000199758"/>
    </source>
</evidence>
<gene>
    <name evidence="2" type="ORF">SAMN04488068_0279</name>
</gene>
<dbReference type="OrthoDB" id="3806873at2"/>
<sequence length="342" mass="38015">MSSSKQSGPGFEPAALEAFLHQSVPGLSGPMRLQRIGGGQSNPTFFVTFDNRKLVLRKQPGPDILPGAHAVDREAQVMRALRDTDVPVPEVLLFHAGRDIVGTPFYLMECLEGRVFASYELPGVTPAERRAMYRSMAETLARVHNVDVDAVGLADYGKPGNYFQRQIGRWGKQWQQTKVRDNAALERLLQWLPDNIPDSEASGIAHGDYRAGNLMFHPTEPRVIAVLDWELSTLGHPLADLAYHCVAWHTAREEYYGLRGLDLASVGIPTEAEHIADYYRVSKRQEPIQTFHFVFALFRIAVIFEGIAARAKQGIAVADNAEQVGRLGGVFSQRAVELIDRL</sequence>
<dbReference type="InterPro" id="IPR011009">
    <property type="entry name" value="Kinase-like_dom_sf"/>
</dbReference>
<dbReference type="InterPro" id="IPR002575">
    <property type="entry name" value="Aminoglycoside_PTrfase"/>
</dbReference>
<keyword evidence="3" id="KW-1185">Reference proteome</keyword>
<dbReference type="RefSeq" id="WP_072892933.1">
    <property type="nucleotide sequence ID" value="NZ_FQWZ01000001.1"/>
</dbReference>
<name>A0A1M5JYZ9_9GAMM</name>
<feature type="domain" description="Aminoglycoside phosphotransferase" evidence="1">
    <location>
        <begin position="33"/>
        <end position="253"/>
    </location>
</feature>
<dbReference type="Proteomes" id="UP000199758">
    <property type="component" value="Unassembled WGS sequence"/>
</dbReference>
<dbReference type="Gene3D" id="3.30.200.20">
    <property type="entry name" value="Phosphorylase Kinase, domain 1"/>
    <property type="match status" value="1"/>
</dbReference>
<proteinExistence type="predicted"/>
<dbReference type="Pfam" id="PF01636">
    <property type="entry name" value="APH"/>
    <property type="match status" value="1"/>
</dbReference>
<reference evidence="2 3" key="1">
    <citation type="submission" date="2016-11" db="EMBL/GenBank/DDBJ databases">
        <authorList>
            <person name="Jaros S."/>
            <person name="Januszkiewicz K."/>
            <person name="Wedrychowicz H."/>
        </authorList>
    </citation>
    <scope>NUCLEOTIDE SEQUENCE [LARGE SCALE GENOMIC DNA]</scope>
    <source>
        <strain evidence="2 3">CGMCC 1.7049</strain>
    </source>
</reference>
<accession>A0A1M5JYZ9</accession>
<dbReference type="CDD" id="cd05154">
    <property type="entry name" value="ACAD10_11_N-like"/>
    <property type="match status" value="1"/>
</dbReference>
<dbReference type="EMBL" id="FQWZ01000001">
    <property type="protein sequence ID" value="SHG45802.1"/>
    <property type="molecule type" value="Genomic_DNA"/>
</dbReference>
<dbReference type="SUPFAM" id="SSF56112">
    <property type="entry name" value="Protein kinase-like (PK-like)"/>
    <property type="match status" value="1"/>
</dbReference>
<organism evidence="2 3">
    <name type="scientific">Hydrocarboniphaga daqingensis</name>
    <dbReference type="NCBI Taxonomy" id="490188"/>
    <lineage>
        <taxon>Bacteria</taxon>
        <taxon>Pseudomonadati</taxon>
        <taxon>Pseudomonadota</taxon>
        <taxon>Gammaproteobacteria</taxon>
        <taxon>Nevskiales</taxon>
        <taxon>Nevskiaceae</taxon>
        <taxon>Hydrocarboniphaga</taxon>
    </lineage>
</organism>
<keyword evidence="2" id="KW-0808">Transferase</keyword>
<evidence type="ECO:0000259" key="1">
    <source>
        <dbReference type="Pfam" id="PF01636"/>
    </source>
</evidence>
<dbReference type="PANTHER" id="PTHR47829">
    <property type="entry name" value="HYDROLASE, PUTATIVE (AFU_ORTHOLOGUE AFUA_1G12880)-RELATED"/>
    <property type="match status" value="1"/>
</dbReference>
<dbReference type="AlphaFoldDB" id="A0A1M5JYZ9"/>
<dbReference type="InterPro" id="IPR041726">
    <property type="entry name" value="ACAD10_11_N"/>
</dbReference>